<dbReference type="InterPro" id="IPR013324">
    <property type="entry name" value="RNA_pol_sigma_r3/r4-like"/>
</dbReference>
<protein>
    <submittedName>
        <fullName evidence="9">RNA polymerase ECF family sigma subunit</fullName>
    </submittedName>
</protein>
<reference evidence="9 10" key="1">
    <citation type="submission" date="2019-03" db="EMBL/GenBank/DDBJ databases">
        <title>Genomic Encyclopedia of Type Strains, Phase IV (KMG-V): Genome sequencing to study the core and pangenomes of soil and plant-associated prokaryotes.</title>
        <authorList>
            <person name="Whitman W."/>
        </authorList>
    </citation>
    <scope>NUCLEOTIDE SEQUENCE [LARGE SCALE GENOMIC DNA]</scope>
    <source>
        <strain evidence="9 10">Gr42</strain>
    </source>
</reference>
<dbReference type="EMBL" id="SMBJ01000002">
    <property type="protein sequence ID" value="TCU29381.1"/>
    <property type="molecule type" value="Genomic_DNA"/>
</dbReference>
<dbReference type="PANTHER" id="PTHR43133:SF8">
    <property type="entry name" value="RNA POLYMERASE SIGMA FACTOR HI_1459-RELATED"/>
    <property type="match status" value="1"/>
</dbReference>
<evidence type="ECO:0000313" key="9">
    <source>
        <dbReference type="EMBL" id="TCU29381.1"/>
    </source>
</evidence>
<name>A0A4R3R407_9HYPH</name>
<dbReference type="AlphaFoldDB" id="A0A4R3R407"/>
<accession>A0A4R3R407</accession>
<sequence>MTDEVTIGAEAGDDARRAALAAEADALRPELHRYAARLVGSVIDGEDVVQDAFARAFTRIGAVSPGTPLRPWLFRIVHNRAIDALRQRRTRRSEPLETAFALADAGTVDPEDAVMRQEAVRFAVARFAELPVPQRSTVILKDVLDESLADIAALLELSVDAVKAHLARGRARLRSMSETQSEVPRPASAEALNFAALFNAQDWAALRRLLAEDVRLRQARRPEISGAAQVGRFFTYYAEYPRVGVEPARLEGREILLVSDEPASVPAYFMLLEWRDGRIIMIRDHRYATYVMDGAVVTHAARPAEP</sequence>
<dbReference type="InterPro" id="IPR032710">
    <property type="entry name" value="NTF2-like_dom_sf"/>
</dbReference>
<keyword evidence="4" id="KW-0731">Sigma factor</keyword>
<evidence type="ECO:0000313" key="10">
    <source>
        <dbReference type="Proteomes" id="UP000295547"/>
    </source>
</evidence>
<dbReference type="NCBIfam" id="TIGR02937">
    <property type="entry name" value="sigma70-ECF"/>
    <property type="match status" value="1"/>
</dbReference>
<dbReference type="RefSeq" id="WP_132659740.1">
    <property type="nucleotide sequence ID" value="NZ_SMBJ01000002.1"/>
</dbReference>
<gene>
    <name evidence="9" type="ORF">EV130_102564</name>
</gene>
<dbReference type="OrthoDB" id="7193272at2"/>
<dbReference type="Gene3D" id="1.10.1740.10">
    <property type="match status" value="1"/>
</dbReference>
<evidence type="ECO:0000256" key="5">
    <source>
        <dbReference type="ARBA" id="ARBA00023125"/>
    </source>
</evidence>
<evidence type="ECO:0000256" key="3">
    <source>
        <dbReference type="ARBA" id="ARBA00023015"/>
    </source>
</evidence>
<dbReference type="Gene3D" id="3.10.450.50">
    <property type="match status" value="1"/>
</dbReference>
<keyword evidence="10" id="KW-1185">Reference proteome</keyword>
<feature type="domain" description="RNA polymerase sigma-70 region 2" evidence="7">
    <location>
        <begin position="26"/>
        <end position="89"/>
    </location>
</feature>
<dbReference type="InterPro" id="IPR013325">
    <property type="entry name" value="RNA_pol_sigma_r2"/>
</dbReference>
<dbReference type="GO" id="GO:0016987">
    <property type="term" value="F:sigma factor activity"/>
    <property type="evidence" value="ECO:0007669"/>
    <property type="project" value="UniProtKB-KW"/>
</dbReference>
<proteinExistence type="inferred from homology"/>
<dbReference type="GO" id="GO:0003677">
    <property type="term" value="F:DNA binding"/>
    <property type="evidence" value="ECO:0007669"/>
    <property type="project" value="UniProtKB-KW"/>
</dbReference>
<dbReference type="PANTHER" id="PTHR43133">
    <property type="entry name" value="RNA POLYMERASE ECF-TYPE SIGMA FACTO"/>
    <property type="match status" value="1"/>
</dbReference>
<evidence type="ECO:0000256" key="4">
    <source>
        <dbReference type="ARBA" id="ARBA00023082"/>
    </source>
</evidence>
<dbReference type="InterPro" id="IPR039425">
    <property type="entry name" value="RNA_pol_sigma-70-like"/>
</dbReference>
<dbReference type="InterPro" id="IPR007627">
    <property type="entry name" value="RNA_pol_sigma70_r2"/>
</dbReference>
<dbReference type="InterPro" id="IPR014284">
    <property type="entry name" value="RNA_pol_sigma-70_dom"/>
</dbReference>
<dbReference type="Proteomes" id="UP000295547">
    <property type="component" value="Unassembled WGS sequence"/>
</dbReference>
<dbReference type="InterPro" id="IPR036388">
    <property type="entry name" value="WH-like_DNA-bd_sf"/>
</dbReference>
<keyword evidence="6" id="KW-0804">Transcription</keyword>
<keyword evidence="3" id="KW-0805">Transcription regulation</keyword>
<evidence type="ECO:0000259" key="7">
    <source>
        <dbReference type="Pfam" id="PF04542"/>
    </source>
</evidence>
<comment type="similarity">
    <text evidence="1">Belongs to the sigma-70 factor family. ECF subfamily.</text>
</comment>
<dbReference type="InterPro" id="IPR013249">
    <property type="entry name" value="RNA_pol_sigma70_r4_t2"/>
</dbReference>
<comment type="caution">
    <text evidence="9">The sequence shown here is derived from an EMBL/GenBank/DDBJ whole genome shotgun (WGS) entry which is preliminary data.</text>
</comment>
<dbReference type="SUPFAM" id="SSF88659">
    <property type="entry name" value="Sigma3 and sigma4 domains of RNA polymerase sigma factors"/>
    <property type="match status" value="1"/>
</dbReference>
<feature type="domain" description="RNA polymerase sigma factor 70 region 4 type 2" evidence="8">
    <location>
        <begin position="128"/>
        <end position="173"/>
    </location>
</feature>
<dbReference type="Pfam" id="PF08281">
    <property type="entry name" value="Sigma70_r4_2"/>
    <property type="match status" value="1"/>
</dbReference>
<comment type="subunit">
    <text evidence="2">Interacts transiently with the RNA polymerase catalytic core formed by RpoA, RpoB, RpoC and RpoZ (2 alpha, 1 beta, 1 beta' and 1 omega subunit) to form the RNA polymerase holoenzyme that can initiate transcription.</text>
</comment>
<dbReference type="GO" id="GO:0006352">
    <property type="term" value="P:DNA-templated transcription initiation"/>
    <property type="evidence" value="ECO:0007669"/>
    <property type="project" value="InterPro"/>
</dbReference>
<evidence type="ECO:0000259" key="8">
    <source>
        <dbReference type="Pfam" id="PF08281"/>
    </source>
</evidence>
<dbReference type="Pfam" id="PF04542">
    <property type="entry name" value="Sigma70_r2"/>
    <property type="match status" value="1"/>
</dbReference>
<evidence type="ECO:0000256" key="1">
    <source>
        <dbReference type="ARBA" id="ARBA00010641"/>
    </source>
</evidence>
<dbReference type="SUPFAM" id="SSF88946">
    <property type="entry name" value="Sigma2 domain of RNA polymerase sigma factors"/>
    <property type="match status" value="1"/>
</dbReference>
<evidence type="ECO:0000256" key="6">
    <source>
        <dbReference type="ARBA" id="ARBA00023163"/>
    </source>
</evidence>
<keyword evidence="5" id="KW-0238">DNA-binding</keyword>
<dbReference type="Gene3D" id="1.10.10.10">
    <property type="entry name" value="Winged helix-like DNA-binding domain superfamily/Winged helix DNA-binding domain"/>
    <property type="match status" value="1"/>
</dbReference>
<evidence type="ECO:0000256" key="2">
    <source>
        <dbReference type="ARBA" id="ARBA00011344"/>
    </source>
</evidence>
<organism evidence="9 10">
    <name type="scientific">Rhizobium azibense</name>
    <dbReference type="NCBI Taxonomy" id="1136135"/>
    <lineage>
        <taxon>Bacteria</taxon>
        <taxon>Pseudomonadati</taxon>
        <taxon>Pseudomonadota</taxon>
        <taxon>Alphaproteobacteria</taxon>
        <taxon>Hyphomicrobiales</taxon>
        <taxon>Rhizobiaceae</taxon>
        <taxon>Rhizobium/Agrobacterium group</taxon>
        <taxon>Rhizobium</taxon>
    </lineage>
</organism>
<dbReference type="SUPFAM" id="SSF54427">
    <property type="entry name" value="NTF2-like"/>
    <property type="match status" value="1"/>
</dbReference>